<reference evidence="1 2" key="1">
    <citation type="submission" date="2017-08" db="EMBL/GenBank/DDBJ databases">
        <title>Infants hospitalized years apart are colonized by the same room-sourced microbial strains.</title>
        <authorList>
            <person name="Brooks B."/>
            <person name="Olm M.R."/>
            <person name="Firek B.A."/>
            <person name="Baker R."/>
            <person name="Thomas B.C."/>
            <person name="Morowitz M.J."/>
            <person name="Banfield J.F."/>
        </authorList>
    </citation>
    <scope>NUCLEOTIDE SEQUENCE [LARGE SCALE GENOMIC DNA]</scope>
    <source>
        <strain evidence="1">S2_005_002_R2_29</strain>
    </source>
</reference>
<dbReference type="AlphaFoldDB" id="A0A2W5MYG7"/>
<feature type="non-terminal residue" evidence="1">
    <location>
        <position position="1"/>
    </location>
</feature>
<accession>A0A2W5MYG7</accession>
<proteinExistence type="predicted"/>
<sequence>IEKKKSAGIDFLLIENSTKIYDKLEKRGMKPLSVFDMIGRSLGPDLHITSLDVRPVVVATSLDPASETSQDPNAPEPIKQYEVVVRLILPAELAPEKGVEIIANLEKRLQANLPGHQVNIIKQVADMSYTGNFVGEATSAVNKDKEKQDYEAQIMIRGAML</sequence>
<evidence type="ECO:0000313" key="1">
    <source>
        <dbReference type="EMBL" id="PZQ43705.1"/>
    </source>
</evidence>
<dbReference type="EMBL" id="QFQB01000136">
    <property type="protein sequence ID" value="PZQ43705.1"/>
    <property type="molecule type" value="Genomic_DNA"/>
</dbReference>
<organism evidence="1 2">
    <name type="scientific">Micavibrio aeruginosavorus</name>
    <dbReference type="NCBI Taxonomy" id="349221"/>
    <lineage>
        <taxon>Bacteria</taxon>
        <taxon>Pseudomonadati</taxon>
        <taxon>Bdellovibrionota</taxon>
        <taxon>Bdellovibrionia</taxon>
        <taxon>Bdellovibrionales</taxon>
        <taxon>Pseudobdellovibrionaceae</taxon>
        <taxon>Micavibrio</taxon>
    </lineage>
</organism>
<gene>
    <name evidence="1" type="ORF">DI551_11605</name>
</gene>
<dbReference type="Proteomes" id="UP000249417">
    <property type="component" value="Unassembled WGS sequence"/>
</dbReference>
<protein>
    <submittedName>
        <fullName evidence="1">Uncharacterized protein</fullName>
    </submittedName>
</protein>
<evidence type="ECO:0000313" key="2">
    <source>
        <dbReference type="Proteomes" id="UP000249417"/>
    </source>
</evidence>
<comment type="caution">
    <text evidence="1">The sequence shown here is derived from an EMBL/GenBank/DDBJ whole genome shotgun (WGS) entry which is preliminary data.</text>
</comment>
<name>A0A2W5MYG7_9BACT</name>